<dbReference type="InterPro" id="IPR016162">
    <property type="entry name" value="Ald_DH_N"/>
</dbReference>
<evidence type="ECO:0000256" key="1">
    <source>
        <dbReference type="ARBA" id="ARBA00009986"/>
    </source>
</evidence>
<dbReference type="EMBL" id="BMIV01000001">
    <property type="protein sequence ID" value="GGF52805.1"/>
    <property type="molecule type" value="Genomic_DNA"/>
</dbReference>
<proteinExistence type="inferred from homology"/>
<dbReference type="SUPFAM" id="SSF53720">
    <property type="entry name" value="ALDH-like"/>
    <property type="match status" value="1"/>
</dbReference>
<dbReference type="RefSeq" id="WP_188713594.1">
    <property type="nucleotide sequence ID" value="NZ_BMIV01000001.1"/>
</dbReference>
<dbReference type="InterPro" id="IPR016161">
    <property type="entry name" value="Ald_DH/histidinol_DH"/>
</dbReference>
<sequence>MTKHSTDLKTLLRDPSLLETRAFVAGEWVDARDGATFDVINPARGDVIAKVADMDRQDAARAIEAAAEAMKGWAARTAKDRAGVMRKWFDLMMQNQDDLARILTAEMGKPFPEAKGEIAYGASFIEWFGEEAKRVYGETIPGHMPDKRLTVLRQPIGVVGSITPWNFPNAMIARKVAPALAVGCGFVARPAAETPLSALAMAVLGERAGLPKGILSVVTSSRSSDIGKEFCENPLVRKLTFTGSTEVGRILLRQAADQVMKCSMELGGNAPFIVFDDADLDAAVEGAMASKFRNNGQTCVCANRIYVQAGVYDAFAQKLAAAVDKLRVGDGLEDGVTTGPLINEDAVEKVEEHIRDVLDGGGQVVTGGERMEGLFFKPTVVTGVTDRMKVATEETFGPLAPLFRFETEEEVVQKANDTIFGLASYFYARDIGRITRVQEALEYGIVGVNTGIISTEVAPFGGVKQSGLGREGSRHGIEDYLELKYICLSL</sequence>
<feature type="domain" description="Aldehyde dehydrogenase" evidence="5">
    <location>
        <begin position="28"/>
        <end position="486"/>
    </location>
</feature>
<dbReference type="InterPro" id="IPR016160">
    <property type="entry name" value="Ald_DH_CS_CYS"/>
</dbReference>
<organism evidence="6 7">
    <name type="scientific">Paracoccus acridae</name>
    <dbReference type="NCBI Taxonomy" id="1795310"/>
    <lineage>
        <taxon>Bacteria</taxon>
        <taxon>Pseudomonadati</taxon>
        <taxon>Pseudomonadota</taxon>
        <taxon>Alphaproteobacteria</taxon>
        <taxon>Rhodobacterales</taxon>
        <taxon>Paracoccaceae</taxon>
        <taxon>Paracoccus</taxon>
    </lineage>
</organism>
<dbReference type="Gene3D" id="3.40.309.10">
    <property type="entry name" value="Aldehyde Dehydrogenase, Chain A, domain 2"/>
    <property type="match status" value="1"/>
</dbReference>
<dbReference type="InterPro" id="IPR050740">
    <property type="entry name" value="Aldehyde_DH_Superfamily"/>
</dbReference>
<keyword evidence="7" id="KW-1185">Reference proteome</keyword>
<dbReference type="InterPro" id="IPR015590">
    <property type="entry name" value="Aldehyde_DH_dom"/>
</dbReference>
<evidence type="ECO:0000256" key="2">
    <source>
        <dbReference type="ARBA" id="ARBA00023002"/>
    </source>
</evidence>
<dbReference type="Pfam" id="PF00171">
    <property type="entry name" value="Aldedh"/>
    <property type="match status" value="1"/>
</dbReference>
<feature type="active site" evidence="3">
    <location>
        <position position="265"/>
    </location>
</feature>
<dbReference type="PROSITE" id="PS00687">
    <property type="entry name" value="ALDEHYDE_DEHYDR_GLU"/>
    <property type="match status" value="1"/>
</dbReference>
<dbReference type="InterPro" id="IPR029510">
    <property type="entry name" value="Ald_DH_CS_GLU"/>
</dbReference>
<accession>A0ABQ1VE56</accession>
<dbReference type="Proteomes" id="UP000640509">
    <property type="component" value="Unassembled WGS sequence"/>
</dbReference>
<dbReference type="NCBIfam" id="TIGR01780">
    <property type="entry name" value="SSADH"/>
    <property type="match status" value="1"/>
</dbReference>
<comment type="similarity">
    <text evidence="1 4">Belongs to the aldehyde dehydrogenase family.</text>
</comment>
<reference evidence="7" key="1">
    <citation type="journal article" date="2019" name="Int. J. Syst. Evol. Microbiol.">
        <title>The Global Catalogue of Microorganisms (GCM) 10K type strain sequencing project: providing services to taxonomists for standard genome sequencing and annotation.</title>
        <authorList>
            <consortium name="The Broad Institute Genomics Platform"/>
            <consortium name="The Broad Institute Genome Sequencing Center for Infectious Disease"/>
            <person name="Wu L."/>
            <person name="Ma J."/>
        </authorList>
    </citation>
    <scope>NUCLEOTIDE SEQUENCE [LARGE SCALE GENOMIC DNA]</scope>
    <source>
        <strain evidence="7">CGMCC 1.15419</strain>
    </source>
</reference>
<evidence type="ECO:0000256" key="3">
    <source>
        <dbReference type="PROSITE-ProRule" id="PRU10007"/>
    </source>
</evidence>
<evidence type="ECO:0000313" key="7">
    <source>
        <dbReference type="Proteomes" id="UP000640509"/>
    </source>
</evidence>
<dbReference type="CDD" id="cd07103">
    <property type="entry name" value="ALDH_F5_SSADH_GabD"/>
    <property type="match status" value="1"/>
</dbReference>
<dbReference type="PROSITE" id="PS00070">
    <property type="entry name" value="ALDEHYDE_DEHYDR_CYS"/>
    <property type="match status" value="1"/>
</dbReference>
<name>A0ABQ1VE56_9RHOB</name>
<dbReference type="InterPro" id="IPR016163">
    <property type="entry name" value="Ald_DH_C"/>
</dbReference>
<evidence type="ECO:0000259" key="5">
    <source>
        <dbReference type="Pfam" id="PF00171"/>
    </source>
</evidence>
<keyword evidence="2 4" id="KW-0560">Oxidoreductase</keyword>
<comment type="caution">
    <text evidence="6">The sequence shown here is derived from an EMBL/GenBank/DDBJ whole genome shotgun (WGS) entry which is preliminary data.</text>
</comment>
<dbReference type="PANTHER" id="PTHR43353">
    <property type="entry name" value="SUCCINATE-SEMIALDEHYDE DEHYDROGENASE, MITOCHONDRIAL"/>
    <property type="match status" value="1"/>
</dbReference>
<evidence type="ECO:0000256" key="4">
    <source>
        <dbReference type="RuleBase" id="RU003345"/>
    </source>
</evidence>
<protein>
    <submittedName>
        <fullName evidence="6">NAD-dependent succinate-semialdehyde dehydrogenase</fullName>
    </submittedName>
</protein>
<dbReference type="PANTHER" id="PTHR43353:SF5">
    <property type="entry name" value="SUCCINATE-SEMIALDEHYDE DEHYDROGENASE, MITOCHONDRIAL"/>
    <property type="match status" value="1"/>
</dbReference>
<gene>
    <name evidence="6" type="primary">gabD4</name>
    <name evidence="6" type="ORF">GCM10011402_01030</name>
</gene>
<evidence type="ECO:0000313" key="6">
    <source>
        <dbReference type="EMBL" id="GGF52805.1"/>
    </source>
</evidence>
<dbReference type="Gene3D" id="3.40.605.10">
    <property type="entry name" value="Aldehyde Dehydrogenase, Chain A, domain 1"/>
    <property type="match status" value="1"/>
</dbReference>
<dbReference type="InterPro" id="IPR010102">
    <property type="entry name" value="Succ_semiAld_DH"/>
</dbReference>